<reference evidence="2 3" key="1">
    <citation type="submission" date="2023-02" db="EMBL/GenBank/DDBJ databases">
        <authorList>
            <person name="Olszewska D."/>
        </authorList>
    </citation>
    <scope>NUCLEOTIDE SEQUENCE [LARGE SCALE GENOMIC DNA]</scope>
    <source>
        <strain evidence="2 3">FDU301</strain>
    </source>
</reference>
<gene>
    <name evidence="2" type="ORF">PVE99_28440</name>
</gene>
<dbReference type="EMBL" id="JARAOX010000219">
    <property type="protein sequence ID" value="MDD9786304.1"/>
    <property type="molecule type" value="Genomic_DNA"/>
</dbReference>
<keyword evidence="1" id="KW-0472">Membrane</keyword>
<dbReference type="RefSeq" id="WP_029321895.1">
    <property type="nucleotide sequence ID" value="NZ_CM125445.1"/>
</dbReference>
<dbReference type="AlphaFoldDB" id="A0ABD4X1Z2"/>
<protein>
    <submittedName>
        <fullName evidence="2">Uncharacterized protein</fullName>
    </submittedName>
</protein>
<evidence type="ECO:0000313" key="3">
    <source>
        <dbReference type="Proteomes" id="UP001213771"/>
    </source>
</evidence>
<accession>A0ABD4X1Z2</accession>
<keyword evidence="1" id="KW-1133">Transmembrane helix</keyword>
<keyword evidence="1" id="KW-0812">Transmembrane</keyword>
<organism evidence="2 3">
    <name type="scientific">Priestia megaterium</name>
    <name type="common">Bacillus megaterium</name>
    <dbReference type="NCBI Taxonomy" id="1404"/>
    <lineage>
        <taxon>Bacteria</taxon>
        <taxon>Bacillati</taxon>
        <taxon>Bacillota</taxon>
        <taxon>Bacilli</taxon>
        <taxon>Bacillales</taxon>
        <taxon>Bacillaceae</taxon>
        <taxon>Priestia</taxon>
    </lineage>
</organism>
<dbReference type="Proteomes" id="UP001213771">
    <property type="component" value="Unassembled WGS sequence"/>
</dbReference>
<feature type="transmembrane region" description="Helical" evidence="1">
    <location>
        <begin position="7"/>
        <end position="26"/>
    </location>
</feature>
<evidence type="ECO:0000313" key="2">
    <source>
        <dbReference type="EMBL" id="MDD9786304.1"/>
    </source>
</evidence>
<name>A0ABD4X1Z2_PRIMG</name>
<comment type="caution">
    <text evidence="2">The sequence shown here is derived from an EMBL/GenBank/DDBJ whole genome shotgun (WGS) entry which is preliminary data.</text>
</comment>
<evidence type="ECO:0000256" key="1">
    <source>
        <dbReference type="SAM" id="Phobius"/>
    </source>
</evidence>
<feature type="transmembrane region" description="Helical" evidence="1">
    <location>
        <begin position="32"/>
        <end position="50"/>
    </location>
</feature>
<sequence>MRKRDKGFWIAYLVFAIIMLLIYKYIPAENGFLVIVLFPLIYWFIYEFILRPKKRRSND</sequence>
<proteinExistence type="predicted"/>